<keyword evidence="1" id="KW-0472">Membrane</keyword>
<dbReference type="EMBL" id="MDJD01000034">
    <property type="protein sequence ID" value="OEK08664.1"/>
    <property type="molecule type" value="Genomic_DNA"/>
</dbReference>
<evidence type="ECO:0000256" key="1">
    <source>
        <dbReference type="SAM" id="Phobius"/>
    </source>
</evidence>
<dbReference type="GO" id="GO:0015035">
    <property type="term" value="F:protein-disulfide reductase activity"/>
    <property type="evidence" value="ECO:0007669"/>
    <property type="project" value="InterPro"/>
</dbReference>
<accession>A0A1E5TBA7</accession>
<dbReference type="STRING" id="1849968.A8C32_04230"/>
<proteinExistence type="predicted"/>
<keyword evidence="1" id="KW-0812">Transmembrane</keyword>
<comment type="caution">
    <text evidence="2">The sequence shown here is derived from an EMBL/GenBank/DDBJ whole genome shotgun (WGS) entry which is preliminary data.</text>
</comment>
<dbReference type="PANTHER" id="PTHR33639">
    <property type="entry name" value="THIOL-DISULFIDE OXIDOREDUCTASE DCC"/>
    <property type="match status" value="1"/>
</dbReference>
<dbReference type="Proteomes" id="UP000095713">
    <property type="component" value="Unassembled WGS sequence"/>
</dbReference>
<name>A0A1E5TBA7_9FLAO</name>
<dbReference type="InterPro" id="IPR052927">
    <property type="entry name" value="DCC_oxidoreductase"/>
</dbReference>
<dbReference type="RefSeq" id="WP_069830170.1">
    <property type="nucleotide sequence ID" value="NZ_MDJD01000034.1"/>
</dbReference>
<evidence type="ECO:0000313" key="3">
    <source>
        <dbReference type="Proteomes" id="UP000095713"/>
    </source>
</evidence>
<keyword evidence="1" id="KW-1133">Transmembrane helix</keyword>
<dbReference type="OrthoDB" id="9785438at2"/>
<dbReference type="AlphaFoldDB" id="A0A1E5TBA7"/>
<dbReference type="Pfam" id="PF04134">
    <property type="entry name" value="DCC1-like"/>
    <property type="match status" value="1"/>
</dbReference>
<protein>
    <submittedName>
        <fullName evidence="2">Thiol-disulfide oxidoreductase</fullName>
    </submittedName>
</protein>
<gene>
    <name evidence="2" type="ORF">A8C32_04230</name>
</gene>
<organism evidence="2 3">
    <name type="scientific">Flavivirga aquatica</name>
    <dbReference type="NCBI Taxonomy" id="1849968"/>
    <lineage>
        <taxon>Bacteria</taxon>
        <taxon>Pseudomonadati</taxon>
        <taxon>Bacteroidota</taxon>
        <taxon>Flavobacteriia</taxon>
        <taxon>Flavobacteriales</taxon>
        <taxon>Flavobacteriaceae</taxon>
        <taxon>Flavivirga</taxon>
    </lineage>
</organism>
<keyword evidence="3" id="KW-1185">Reference proteome</keyword>
<sequence>MTNFPKHKKLILFDGVCNLCNSSINYVIKHDKKNIFMFAPLQSKAGKEIIDTYHIDTQKTDSILLYTPEKGIAYKSTAALKVANHLGFPLNLMGIFFIVPAFIRNWVYDFIAKNRYKWYGKKETCMIPTPELKSKFLN</sequence>
<feature type="transmembrane region" description="Helical" evidence="1">
    <location>
        <begin position="86"/>
        <end position="107"/>
    </location>
</feature>
<reference evidence="2 3" key="1">
    <citation type="submission" date="2016-05" db="EMBL/GenBank/DDBJ databases">
        <title>Draft Genome Sequence of Algibacter sp. Strain SK-16 Isolated from the Surface Water of Aburatsubo Inlet.</title>
        <authorList>
            <person name="Wong S.-K."/>
            <person name="Yoshizawa S."/>
            <person name="Nakajima Y."/>
            <person name="Ogura Y."/>
            <person name="Tetsuya H."/>
            <person name="Hamasaki K."/>
        </authorList>
    </citation>
    <scope>NUCLEOTIDE SEQUENCE [LARGE SCALE GENOMIC DNA]</scope>
    <source>
        <strain evidence="2 3">SK-16</strain>
    </source>
</reference>
<dbReference type="PANTHER" id="PTHR33639:SF2">
    <property type="entry name" value="DUF393 DOMAIN-CONTAINING PROTEIN"/>
    <property type="match status" value="1"/>
</dbReference>
<evidence type="ECO:0000313" key="2">
    <source>
        <dbReference type="EMBL" id="OEK08664.1"/>
    </source>
</evidence>
<dbReference type="InterPro" id="IPR007263">
    <property type="entry name" value="DCC1-like"/>
</dbReference>